<dbReference type="InterPro" id="IPR005240">
    <property type="entry name" value="DUF389"/>
</dbReference>
<feature type="transmembrane region" description="Helical" evidence="2">
    <location>
        <begin position="220"/>
        <end position="238"/>
    </location>
</feature>
<feature type="transmembrane region" description="Helical" evidence="2">
    <location>
        <begin position="245"/>
        <end position="268"/>
    </location>
</feature>
<feature type="transmembrane region" description="Helical" evidence="2">
    <location>
        <begin position="141"/>
        <end position="162"/>
    </location>
</feature>
<keyword evidence="2" id="KW-1133">Transmembrane helix</keyword>
<evidence type="ECO:0000313" key="3">
    <source>
        <dbReference type="EMBL" id="MFC5926470.1"/>
    </source>
</evidence>
<keyword evidence="2" id="KW-0472">Membrane</keyword>
<name>A0ABW1HAM6_9ACTN</name>
<comment type="caution">
    <text evidence="3">The sequence shown here is derived from an EMBL/GenBank/DDBJ whole genome shotgun (WGS) entry which is preliminary data.</text>
</comment>
<reference evidence="4" key="1">
    <citation type="journal article" date="2019" name="Int. J. Syst. Evol. Microbiol.">
        <title>The Global Catalogue of Microorganisms (GCM) 10K type strain sequencing project: providing services to taxonomists for standard genome sequencing and annotation.</title>
        <authorList>
            <consortium name="The Broad Institute Genomics Platform"/>
            <consortium name="The Broad Institute Genome Sequencing Center for Infectious Disease"/>
            <person name="Wu L."/>
            <person name="Ma J."/>
        </authorList>
    </citation>
    <scope>NUCLEOTIDE SEQUENCE [LARGE SCALE GENOMIC DNA]</scope>
    <source>
        <strain evidence="4">CGMCC 4.7144</strain>
    </source>
</reference>
<feature type="transmembrane region" description="Helical" evidence="2">
    <location>
        <begin position="280"/>
        <end position="302"/>
    </location>
</feature>
<dbReference type="Pfam" id="PF04087">
    <property type="entry name" value="DUF389"/>
    <property type="match status" value="1"/>
</dbReference>
<accession>A0ABW1HAM6</accession>
<evidence type="ECO:0000256" key="1">
    <source>
        <dbReference type="SAM" id="MobiDB-lite"/>
    </source>
</evidence>
<organism evidence="3 4">
    <name type="scientific">Micromonospora vulcania</name>
    <dbReference type="NCBI Taxonomy" id="1441873"/>
    <lineage>
        <taxon>Bacteria</taxon>
        <taxon>Bacillati</taxon>
        <taxon>Actinomycetota</taxon>
        <taxon>Actinomycetes</taxon>
        <taxon>Micromonosporales</taxon>
        <taxon>Micromonosporaceae</taxon>
        <taxon>Micromonospora</taxon>
    </lineage>
</organism>
<proteinExistence type="predicted"/>
<feature type="compositionally biased region" description="Low complexity" evidence="1">
    <location>
        <begin position="318"/>
        <end position="333"/>
    </location>
</feature>
<evidence type="ECO:0000313" key="4">
    <source>
        <dbReference type="Proteomes" id="UP001596226"/>
    </source>
</evidence>
<dbReference type="EMBL" id="JBHSQS010000017">
    <property type="protein sequence ID" value="MFC5926470.1"/>
    <property type="molecule type" value="Genomic_DNA"/>
</dbReference>
<dbReference type="Proteomes" id="UP001596226">
    <property type="component" value="Unassembled WGS sequence"/>
</dbReference>
<dbReference type="RefSeq" id="WP_377514712.1">
    <property type="nucleotide sequence ID" value="NZ_JBHSQS010000017.1"/>
</dbReference>
<feature type="region of interest" description="Disordered" evidence="1">
    <location>
        <begin position="313"/>
        <end position="333"/>
    </location>
</feature>
<feature type="transmembrane region" description="Helical" evidence="2">
    <location>
        <begin position="116"/>
        <end position="135"/>
    </location>
</feature>
<feature type="transmembrane region" description="Helical" evidence="2">
    <location>
        <begin position="174"/>
        <end position="200"/>
    </location>
</feature>
<evidence type="ECO:0000256" key="2">
    <source>
        <dbReference type="SAM" id="Phobius"/>
    </source>
</evidence>
<gene>
    <name evidence="3" type="ORF">ACFQGL_24340</name>
</gene>
<sequence length="333" mass="34714">MLHLRVIVAVDRSQAVVDLLSADPAVTHVVVLPGAAKVPPGDLVLCDVAREGADGVLLALRELGVDKDGGIAVDGVDATLSAAADRASDAAPGLGTDAVVWDEVARKTGEETRLSATYLLLITLATIIAGIGVLLDQPILIVGAMVVGPEFGPLAALSVALVRWRHPIIRRSAMALAVGFLVAMSATVLSTWVLNAVGLIDREMLLADRPLTDFIWRPDALSWVVGFLAGVAGMLSVTSNKSGSLVGVLISVTTVPAAANVAVAMAYNVPDEAAGSALQLLINLAAIVVAGVLTLLVQRLWWSRVTRSHRSRLRRLRQSSAASPRPAPTAGRR</sequence>
<dbReference type="PANTHER" id="PTHR20992:SF9">
    <property type="entry name" value="AT15442P-RELATED"/>
    <property type="match status" value="1"/>
</dbReference>
<keyword evidence="2" id="KW-0812">Transmembrane</keyword>
<protein>
    <submittedName>
        <fullName evidence="3">DUF389 domain-containing protein</fullName>
    </submittedName>
</protein>
<keyword evidence="4" id="KW-1185">Reference proteome</keyword>
<dbReference type="PANTHER" id="PTHR20992">
    <property type="entry name" value="AT15442P-RELATED"/>
    <property type="match status" value="1"/>
</dbReference>